<keyword evidence="3" id="KW-1185">Reference proteome</keyword>
<feature type="region of interest" description="Disordered" evidence="1">
    <location>
        <begin position="1"/>
        <end position="22"/>
    </location>
</feature>
<evidence type="ECO:0000256" key="1">
    <source>
        <dbReference type="SAM" id="MobiDB-lite"/>
    </source>
</evidence>
<accession>A0ABU8NE72</accession>
<dbReference type="RefSeq" id="WP_337718366.1">
    <property type="nucleotide sequence ID" value="NZ_JBBEGL010000010.1"/>
</dbReference>
<dbReference type="Proteomes" id="UP001370100">
    <property type="component" value="Unassembled WGS sequence"/>
</dbReference>
<protein>
    <submittedName>
        <fullName evidence="2">Uncharacterized protein</fullName>
    </submittedName>
</protein>
<reference evidence="2 3" key="1">
    <citation type="submission" date="2024-03" db="EMBL/GenBank/DDBJ databases">
        <title>Actinomycetospora sp. OC33-EN06, a novel actinomycete isolated from wild orchid (Aerides multiflora).</title>
        <authorList>
            <person name="Suriyachadkun C."/>
        </authorList>
    </citation>
    <scope>NUCLEOTIDE SEQUENCE [LARGE SCALE GENOMIC DNA]</scope>
    <source>
        <strain evidence="2 3">OC33-EN06</strain>
    </source>
</reference>
<proteinExistence type="predicted"/>
<evidence type="ECO:0000313" key="2">
    <source>
        <dbReference type="EMBL" id="MEJ2890167.1"/>
    </source>
</evidence>
<dbReference type="EMBL" id="JBBEGL010000010">
    <property type="protein sequence ID" value="MEJ2890167.1"/>
    <property type="molecule type" value="Genomic_DNA"/>
</dbReference>
<evidence type="ECO:0000313" key="3">
    <source>
        <dbReference type="Proteomes" id="UP001370100"/>
    </source>
</evidence>
<name>A0ABU8NE72_9PSEU</name>
<comment type="caution">
    <text evidence="2">The sequence shown here is derived from an EMBL/GenBank/DDBJ whole genome shotgun (WGS) entry which is preliminary data.</text>
</comment>
<organism evidence="2 3">
    <name type="scientific">Actinomycetospora aeridis</name>
    <dbReference type="NCBI Taxonomy" id="3129231"/>
    <lineage>
        <taxon>Bacteria</taxon>
        <taxon>Bacillati</taxon>
        <taxon>Actinomycetota</taxon>
        <taxon>Actinomycetes</taxon>
        <taxon>Pseudonocardiales</taxon>
        <taxon>Pseudonocardiaceae</taxon>
        <taxon>Actinomycetospora</taxon>
    </lineage>
</organism>
<gene>
    <name evidence="2" type="ORF">WCD41_27150</name>
</gene>
<sequence>MTTTDRQDTQPDEGEPTPPHGFRAVDLSVWIAAQDVRDLAQYARQARLVHGSFGRFLVDGP</sequence>